<name>A0ABT0ZBX8_9ACTN</name>
<dbReference type="EMBL" id="JAMWMR010000007">
    <property type="protein sequence ID" value="MCN9241281.1"/>
    <property type="molecule type" value="Genomic_DNA"/>
</dbReference>
<reference evidence="3 4" key="1">
    <citation type="submission" date="2022-05" db="EMBL/GenBank/DDBJ databases">
        <title>Streptomyces sp. nov. RY43-2 isolated from soil of a peat swamp forest.</title>
        <authorList>
            <person name="Kanchanasin P."/>
            <person name="Tanasupawat S."/>
            <person name="Phongsopitanun W."/>
        </authorList>
    </citation>
    <scope>NUCLEOTIDE SEQUENCE [LARGE SCALE GENOMIC DNA]</scope>
    <source>
        <strain evidence="3 4">RY43-2</strain>
    </source>
</reference>
<protein>
    <recommendedName>
        <fullName evidence="2">MaoC-like domain-containing protein</fullName>
    </recommendedName>
</protein>
<evidence type="ECO:0000259" key="2">
    <source>
        <dbReference type="Pfam" id="PF01575"/>
    </source>
</evidence>
<keyword evidence="4" id="KW-1185">Reference proteome</keyword>
<evidence type="ECO:0000256" key="1">
    <source>
        <dbReference type="ARBA" id="ARBA00005254"/>
    </source>
</evidence>
<dbReference type="PANTHER" id="PTHR43841">
    <property type="entry name" value="3-HYDROXYACYL-THIOESTER DEHYDRATASE HTDX-RELATED"/>
    <property type="match status" value="1"/>
</dbReference>
<comment type="caution">
    <text evidence="3">The sequence shown here is derived from an EMBL/GenBank/DDBJ whole genome shotgun (WGS) entry which is preliminary data.</text>
</comment>
<dbReference type="Proteomes" id="UP001523219">
    <property type="component" value="Unassembled WGS sequence"/>
</dbReference>
<sequence length="288" mass="31108">MSHDRVVLRRSPALAPLLARGALRSPLKHPRPDACFPRTRLVLPGVRVDPVRLAAYERVCAFPTGVDTLPLTYPHVLGFPLAMRIMTGRGFPLPLLGLVHTSVEITQRQGLLPHDTYELTVYVAELRPHRRGTEAVVVTEVRTGDRLVWESAGTCLARHRVGSAPSAAPAAEDQAPLPALAEWRLAADVGRRYATASGDRNPIHLHPVTARLFGFPGAIAHGMWSLARCLAEQPTRAAVRVRAEFRAPVLLPGTVTYAADGDRFALRGGKRLHLVGTVVTTSGSGPAS</sequence>
<dbReference type="Gene3D" id="3.10.129.10">
    <property type="entry name" value="Hotdog Thioesterase"/>
    <property type="match status" value="1"/>
</dbReference>
<dbReference type="PANTHER" id="PTHR43841:SF1">
    <property type="entry name" value="3-HYDROXYACYL-THIOESTER DEHYDRATASE X"/>
    <property type="match status" value="1"/>
</dbReference>
<accession>A0ABT0ZBX8</accession>
<dbReference type="InterPro" id="IPR002539">
    <property type="entry name" value="MaoC-like_dom"/>
</dbReference>
<comment type="similarity">
    <text evidence="1">Belongs to the enoyl-CoA hydratase/isomerase family.</text>
</comment>
<dbReference type="PRINTS" id="PR01483">
    <property type="entry name" value="FASYNTHASE"/>
</dbReference>
<gene>
    <name evidence="3" type="ORF">NGF19_10860</name>
</gene>
<feature type="domain" description="MaoC-like" evidence="2">
    <location>
        <begin position="191"/>
        <end position="256"/>
    </location>
</feature>
<dbReference type="RefSeq" id="WP_252424432.1">
    <property type="nucleotide sequence ID" value="NZ_JAMWMR010000007.1"/>
</dbReference>
<dbReference type="SUPFAM" id="SSF54637">
    <property type="entry name" value="Thioesterase/thiol ester dehydrase-isomerase"/>
    <property type="match status" value="2"/>
</dbReference>
<proteinExistence type="inferred from homology"/>
<organism evidence="3 4">
    <name type="scientific">Streptomyces macrolidinus</name>
    <dbReference type="NCBI Taxonomy" id="2952607"/>
    <lineage>
        <taxon>Bacteria</taxon>
        <taxon>Bacillati</taxon>
        <taxon>Actinomycetota</taxon>
        <taxon>Actinomycetes</taxon>
        <taxon>Kitasatosporales</taxon>
        <taxon>Streptomycetaceae</taxon>
        <taxon>Streptomyces</taxon>
    </lineage>
</organism>
<dbReference type="Pfam" id="PF01575">
    <property type="entry name" value="MaoC_dehydratas"/>
    <property type="match status" value="1"/>
</dbReference>
<dbReference type="InterPro" id="IPR029069">
    <property type="entry name" value="HotDog_dom_sf"/>
</dbReference>
<evidence type="ECO:0000313" key="3">
    <source>
        <dbReference type="EMBL" id="MCN9241281.1"/>
    </source>
</evidence>
<dbReference type="InterPro" id="IPR003965">
    <property type="entry name" value="Fatty_acid_synthase"/>
</dbReference>
<evidence type="ECO:0000313" key="4">
    <source>
        <dbReference type="Proteomes" id="UP001523219"/>
    </source>
</evidence>